<keyword evidence="5 10" id="KW-0732">Signal</keyword>
<dbReference type="Proteomes" id="UP000000702">
    <property type="component" value="Unassembled WGS sequence"/>
</dbReference>
<feature type="signal peptide" evidence="10">
    <location>
        <begin position="1"/>
        <end position="23"/>
    </location>
</feature>
<evidence type="ECO:0000259" key="11">
    <source>
        <dbReference type="Pfam" id="PF13206"/>
    </source>
</evidence>
<gene>
    <name evidence="12" type="ORF">TCIL3000_0_13480</name>
</gene>
<keyword evidence="3" id="KW-1003">Cell membrane</keyword>
<evidence type="ECO:0000256" key="10">
    <source>
        <dbReference type="SAM" id="SignalP"/>
    </source>
</evidence>
<proteinExistence type="predicted"/>
<evidence type="ECO:0000256" key="7">
    <source>
        <dbReference type="ARBA" id="ARBA00023180"/>
    </source>
</evidence>
<feature type="domain" description="Trypanosome variant surface glycoprotein B-type N-terminal" evidence="11">
    <location>
        <begin position="93"/>
        <end position="374"/>
    </location>
</feature>
<evidence type="ECO:0000256" key="4">
    <source>
        <dbReference type="ARBA" id="ARBA00022622"/>
    </source>
</evidence>
<dbReference type="InterPro" id="IPR025932">
    <property type="entry name" value="Trypano_VSG_B_N_dom"/>
</dbReference>
<organism evidence="12 13">
    <name type="scientific">Trypanosoma congolense (strain IL3000)</name>
    <dbReference type="NCBI Taxonomy" id="1068625"/>
    <lineage>
        <taxon>Eukaryota</taxon>
        <taxon>Discoba</taxon>
        <taxon>Euglenozoa</taxon>
        <taxon>Kinetoplastea</taxon>
        <taxon>Metakinetoplastina</taxon>
        <taxon>Trypanosomatida</taxon>
        <taxon>Trypanosomatidae</taxon>
        <taxon>Trypanosoma</taxon>
        <taxon>Nannomonas</taxon>
    </lineage>
</organism>
<comment type="caution">
    <text evidence="12">The sequence shown here is derived from an EMBL/GenBank/DDBJ whole genome shotgun (WGS) entry which is preliminary data.</text>
</comment>
<evidence type="ECO:0000256" key="8">
    <source>
        <dbReference type="ARBA" id="ARBA00023288"/>
    </source>
</evidence>
<evidence type="ECO:0000256" key="1">
    <source>
        <dbReference type="ARBA" id="ARBA00002523"/>
    </source>
</evidence>
<dbReference type="AlphaFoldDB" id="F9WGJ1"/>
<evidence type="ECO:0000256" key="2">
    <source>
        <dbReference type="ARBA" id="ARBA00004609"/>
    </source>
</evidence>
<comment type="function">
    <text evidence="1">VSG forms a coat on the surface of the parasite. The trypanosome evades the immune response of the host by expressing a series of antigenically distinct VSGs from an estimated 1000 VSG genes.</text>
</comment>
<evidence type="ECO:0000256" key="5">
    <source>
        <dbReference type="ARBA" id="ARBA00022729"/>
    </source>
</evidence>
<keyword evidence="7" id="KW-0325">Glycoprotein</keyword>
<dbReference type="EMBL" id="CAEQ01002278">
    <property type="protein sequence ID" value="CCD16427.1"/>
    <property type="molecule type" value="Genomic_DNA"/>
</dbReference>
<evidence type="ECO:0000256" key="6">
    <source>
        <dbReference type="ARBA" id="ARBA00023136"/>
    </source>
</evidence>
<dbReference type="VEuPathDB" id="TriTrypDB:TcIL3000_0_13480"/>
<accession>F9WGJ1</accession>
<reference evidence="13" key="1">
    <citation type="submission" date="2011-07" db="EMBL/GenBank/DDBJ databases">
        <title>Divergent evolution of antigenic variation in African trypanosomes.</title>
        <authorList>
            <person name="Jackson A.P."/>
            <person name="Berry A."/>
            <person name="Allison H.C."/>
            <person name="Burton P."/>
            <person name="Anderson J."/>
            <person name="Aslett M."/>
            <person name="Brown R."/>
            <person name="Corton N."/>
            <person name="Harris D."/>
            <person name="Hauser H."/>
            <person name="Gamble J."/>
            <person name="Gilderthorp R."/>
            <person name="McQuillan J."/>
            <person name="Quail M.A."/>
            <person name="Sanders M."/>
            <person name="Van Tonder A."/>
            <person name="Ginger M.L."/>
            <person name="Donelson J.E."/>
            <person name="Field M.C."/>
            <person name="Barry J.D."/>
            <person name="Berriman M."/>
            <person name="Hertz-Fowler C."/>
        </authorList>
    </citation>
    <scope>NUCLEOTIDE SEQUENCE [LARGE SCALE GENOMIC DNA]</scope>
    <source>
        <strain evidence="13">IL3000</strain>
    </source>
</reference>
<feature type="compositionally biased region" description="Polar residues" evidence="9">
    <location>
        <begin position="84"/>
        <end position="94"/>
    </location>
</feature>
<reference evidence="12 13" key="2">
    <citation type="journal article" date="2012" name="Proc. Natl. Acad. Sci. U.S.A.">
        <title>Antigenic diversity is generated by distinct evolutionary mechanisms in African trypanosome species.</title>
        <authorList>
            <person name="Jackson A.P."/>
            <person name="Berry A."/>
            <person name="Aslett M."/>
            <person name="Allison H.C."/>
            <person name="Burton P."/>
            <person name="Vavrova-Anderson J."/>
            <person name="Brown R."/>
            <person name="Browne H."/>
            <person name="Corton N."/>
            <person name="Hauser H."/>
            <person name="Gamble J."/>
            <person name="Gilderthorp R."/>
            <person name="Marcello L."/>
            <person name="McQuillan J."/>
            <person name="Otto T.D."/>
            <person name="Quail M.A."/>
            <person name="Sanders M.J."/>
            <person name="van Tonder A."/>
            <person name="Ginger M.L."/>
            <person name="Field M.C."/>
            <person name="Barry J.D."/>
            <person name="Hertz-Fowler C."/>
            <person name="Berriman M."/>
        </authorList>
    </citation>
    <scope>NUCLEOTIDE SEQUENCE [LARGE SCALE GENOMIC DNA]</scope>
    <source>
        <strain evidence="12 13">IL3000</strain>
    </source>
</reference>
<evidence type="ECO:0000313" key="12">
    <source>
        <dbReference type="EMBL" id="CCD16427.1"/>
    </source>
</evidence>
<dbReference type="GO" id="GO:0098552">
    <property type="term" value="C:side of membrane"/>
    <property type="evidence" value="ECO:0007669"/>
    <property type="project" value="UniProtKB-KW"/>
</dbReference>
<keyword evidence="6" id="KW-0472">Membrane</keyword>
<evidence type="ECO:0000313" key="13">
    <source>
        <dbReference type="Proteomes" id="UP000000702"/>
    </source>
</evidence>
<dbReference type="GO" id="GO:0005886">
    <property type="term" value="C:plasma membrane"/>
    <property type="evidence" value="ECO:0007669"/>
    <property type="project" value="UniProtKB-SubCell"/>
</dbReference>
<name>F9WGJ1_TRYCI</name>
<feature type="chain" id="PRO_5003390349" evidence="10">
    <location>
        <begin position="24"/>
        <end position="430"/>
    </location>
</feature>
<dbReference type="Pfam" id="PF13206">
    <property type="entry name" value="VSG_B"/>
    <property type="match status" value="1"/>
</dbReference>
<protein>
    <submittedName>
        <fullName evidence="12">Variant surface glycoprotein</fullName>
    </submittedName>
</protein>
<sequence length="430" mass="46864">MAFFVNMIAFPVFLCSFWVDASGKQNTAEVKSMDNSEQFALLCRIYNVAENPPIHHVDLPDPLKIVTEIDAINASFTEEKQPNETEQAENSTDAQVKPTITRKVITREVAVSQAILRRISHKAHTIVDEIRNLKATRDIEKVKANFDQVIFGEGMNESELCKGTLKGVNGRATACGKPGDGTKGNSAGKNLVVDFFCLCAMRTSVNGKDNEGISNVCGVEVGGKSKDVKHSWGDACPPTSSTMWASVKKGCGKLTHTNPKFAAEGHEILNDFLKHLEMGGVYRSGDSSGSNRKKGMLGTSVGTEEQKGVDLICDGSKGYTKSGGKPPGGVCVFYGHESEWDNIDWLLKFKTALASVDTLNNKTATIQQAIQKLETLLHRAEKIYETAKVISEIQNPVVPHNLPTAAKRLTAYSAARNNPHAHFILLFVLL</sequence>
<keyword evidence="8" id="KW-0449">Lipoprotein</keyword>
<feature type="region of interest" description="Disordered" evidence="9">
    <location>
        <begin position="76"/>
        <end position="95"/>
    </location>
</feature>
<keyword evidence="4" id="KW-0336">GPI-anchor</keyword>
<evidence type="ECO:0000256" key="3">
    <source>
        <dbReference type="ARBA" id="ARBA00022475"/>
    </source>
</evidence>
<keyword evidence="13" id="KW-1185">Reference proteome</keyword>
<evidence type="ECO:0000256" key="9">
    <source>
        <dbReference type="SAM" id="MobiDB-lite"/>
    </source>
</evidence>
<comment type="subcellular location">
    <subcellularLocation>
        <location evidence="2">Cell membrane</location>
        <topology evidence="2">Lipid-anchor</topology>
        <topology evidence="2">GPI-anchor</topology>
    </subcellularLocation>
</comment>